<accession>B8CAC9</accession>
<reference evidence="2 3" key="2">
    <citation type="journal article" date="2008" name="Nature">
        <title>The Phaeodactylum genome reveals the evolutionary history of diatom genomes.</title>
        <authorList>
            <person name="Bowler C."/>
            <person name="Allen A.E."/>
            <person name="Badger J.H."/>
            <person name="Grimwood J."/>
            <person name="Jabbari K."/>
            <person name="Kuo A."/>
            <person name="Maheswari U."/>
            <person name="Martens C."/>
            <person name="Maumus F."/>
            <person name="Otillar R.P."/>
            <person name="Rayko E."/>
            <person name="Salamov A."/>
            <person name="Vandepoele K."/>
            <person name="Beszteri B."/>
            <person name="Gruber A."/>
            <person name="Heijde M."/>
            <person name="Katinka M."/>
            <person name="Mock T."/>
            <person name="Valentin K."/>
            <person name="Verret F."/>
            <person name="Berges J.A."/>
            <person name="Brownlee C."/>
            <person name="Cadoret J.P."/>
            <person name="Chiovitti A."/>
            <person name="Choi C.J."/>
            <person name="Coesel S."/>
            <person name="De Martino A."/>
            <person name="Detter J.C."/>
            <person name="Durkin C."/>
            <person name="Falciatore A."/>
            <person name="Fournet J."/>
            <person name="Haruta M."/>
            <person name="Huysman M.J."/>
            <person name="Jenkins B.D."/>
            <person name="Jiroutova K."/>
            <person name="Jorgensen R.E."/>
            <person name="Joubert Y."/>
            <person name="Kaplan A."/>
            <person name="Kroger N."/>
            <person name="Kroth P.G."/>
            <person name="La Roche J."/>
            <person name="Lindquist E."/>
            <person name="Lommer M."/>
            <person name="Martin-Jezequel V."/>
            <person name="Lopez P.J."/>
            <person name="Lucas S."/>
            <person name="Mangogna M."/>
            <person name="McGinnis K."/>
            <person name="Medlin L.K."/>
            <person name="Montsant A."/>
            <person name="Oudot-Le Secq M.P."/>
            <person name="Napoli C."/>
            <person name="Obornik M."/>
            <person name="Parker M.S."/>
            <person name="Petit J.L."/>
            <person name="Porcel B.M."/>
            <person name="Poulsen N."/>
            <person name="Robison M."/>
            <person name="Rychlewski L."/>
            <person name="Rynearson T.A."/>
            <person name="Schmutz J."/>
            <person name="Shapiro H."/>
            <person name="Siaut M."/>
            <person name="Stanley M."/>
            <person name="Sussman M.R."/>
            <person name="Taylor A.R."/>
            <person name="Vardi A."/>
            <person name="von Dassow P."/>
            <person name="Vyverman W."/>
            <person name="Willis A."/>
            <person name="Wyrwicz L.S."/>
            <person name="Rokhsar D.S."/>
            <person name="Weissenbach J."/>
            <person name="Armbrust E.V."/>
            <person name="Green B.R."/>
            <person name="Van de Peer Y."/>
            <person name="Grigoriev I.V."/>
        </authorList>
    </citation>
    <scope>NUCLEOTIDE SEQUENCE [LARGE SCALE GENOMIC DNA]</scope>
    <source>
        <strain evidence="2 3">CCMP1335</strain>
    </source>
</reference>
<dbReference type="Gene3D" id="3.10.20.90">
    <property type="entry name" value="Phosphatidylinositol 3-kinase Catalytic Subunit, Chain A, domain 1"/>
    <property type="match status" value="1"/>
</dbReference>
<sequence length="65" mass="7386">IVDHSDGCGAKLELTIVTDDFDGVLLLKRHREINNLMKEKGLWDELHALQINAWTGKQWEAKKSG</sequence>
<dbReference type="EMBL" id="CM000647">
    <property type="protein sequence ID" value="EED89659.1"/>
    <property type="molecule type" value="Genomic_DNA"/>
</dbReference>
<dbReference type="GO" id="GO:0005634">
    <property type="term" value="C:nucleus"/>
    <property type="evidence" value="ECO:0000318"/>
    <property type="project" value="GO_Central"/>
</dbReference>
<dbReference type="GO" id="GO:0005829">
    <property type="term" value="C:cytosol"/>
    <property type="evidence" value="ECO:0000318"/>
    <property type="project" value="GO_Central"/>
</dbReference>
<dbReference type="GeneID" id="7447549"/>
<evidence type="ECO:0000256" key="1">
    <source>
        <dbReference type="RuleBase" id="RU003860"/>
    </source>
</evidence>
<dbReference type="GO" id="GO:0051604">
    <property type="term" value="P:protein maturation"/>
    <property type="evidence" value="ECO:0007669"/>
    <property type="project" value="InterPro"/>
</dbReference>
<organism evidence="2 3">
    <name type="scientific">Thalassiosira pseudonana</name>
    <name type="common">Marine diatom</name>
    <name type="synonym">Cyclotella nana</name>
    <dbReference type="NCBI Taxonomy" id="35128"/>
    <lineage>
        <taxon>Eukaryota</taxon>
        <taxon>Sar</taxon>
        <taxon>Stramenopiles</taxon>
        <taxon>Ochrophyta</taxon>
        <taxon>Bacillariophyta</taxon>
        <taxon>Coscinodiscophyceae</taxon>
        <taxon>Thalassiosirophycidae</taxon>
        <taxon>Thalassiosirales</taxon>
        <taxon>Thalassiosiraceae</taxon>
        <taxon>Thalassiosira</taxon>
    </lineage>
</organism>
<dbReference type="InterPro" id="IPR036065">
    <property type="entry name" value="BolA-like_sf"/>
</dbReference>
<dbReference type="InterPro" id="IPR045115">
    <property type="entry name" value="BOL2"/>
</dbReference>
<dbReference type="GO" id="GO:0051537">
    <property type="term" value="F:2 iron, 2 sulfur cluster binding"/>
    <property type="evidence" value="ECO:0007669"/>
    <property type="project" value="InterPro"/>
</dbReference>
<dbReference type="PaxDb" id="35128-Thaps36879"/>
<evidence type="ECO:0000313" key="2">
    <source>
        <dbReference type="EMBL" id="EED89659.1"/>
    </source>
</evidence>
<dbReference type="GO" id="GO:0006879">
    <property type="term" value="P:intracellular iron ion homeostasis"/>
    <property type="evidence" value="ECO:0000318"/>
    <property type="project" value="GO_Central"/>
</dbReference>
<dbReference type="SUPFAM" id="SSF82657">
    <property type="entry name" value="BolA-like"/>
    <property type="match status" value="1"/>
</dbReference>
<dbReference type="AlphaFoldDB" id="B8CAC9"/>
<evidence type="ECO:0008006" key="4">
    <source>
        <dbReference type="Google" id="ProtNLM"/>
    </source>
</evidence>
<dbReference type="PANTHER" id="PTHR12735:SF27">
    <property type="entry name" value="BOLA-LIKE PROTEIN 2"/>
    <property type="match status" value="1"/>
</dbReference>
<comment type="similarity">
    <text evidence="1">Belongs to the BolA/IbaG family.</text>
</comment>
<dbReference type="PANTHER" id="PTHR12735">
    <property type="entry name" value="BOLA-LIKE PROTEIN-RELATED"/>
    <property type="match status" value="1"/>
</dbReference>
<name>B8CAC9_THAPS</name>
<reference evidence="2 3" key="1">
    <citation type="journal article" date="2004" name="Science">
        <title>The genome of the diatom Thalassiosira pseudonana: ecology, evolution, and metabolism.</title>
        <authorList>
            <person name="Armbrust E.V."/>
            <person name="Berges J.A."/>
            <person name="Bowler C."/>
            <person name="Green B.R."/>
            <person name="Martinez D."/>
            <person name="Putnam N.H."/>
            <person name="Zhou S."/>
            <person name="Allen A.E."/>
            <person name="Apt K.E."/>
            <person name="Bechner M."/>
            <person name="Brzezinski M.A."/>
            <person name="Chaal B.K."/>
            <person name="Chiovitti A."/>
            <person name="Davis A.K."/>
            <person name="Demarest M.S."/>
            <person name="Detter J.C."/>
            <person name="Glavina T."/>
            <person name="Goodstein D."/>
            <person name="Hadi M.Z."/>
            <person name="Hellsten U."/>
            <person name="Hildebrand M."/>
            <person name="Jenkins B.D."/>
            <person name="Jurka J."/>
            <person name="Kapitonov V.V."/>
            <person name="Kroger N."/>
            <person name="Lau W.W."/>
            <person name="Lane T.W."/>
            <person name="Larimer F.W."/>
            <person name="Lippmeier J.C."/>
            <person name="Lucas S."/>
            <person name="Medina M."/>
            <person name="Montsant A."/>
            <person name="Obornik M."/>
            <person name="Parker M.S."/>
            <person name="Palenik B."/>
            <person name="Pazour G.J."/>
            <person name="Richardson P.M."/>
            <person name="Rynearson T.A."/>
            <person name="Saito M.A."/>
            <person name="Schwartz D.C."/>
            <person name="Thamatrakoln K."/>
            <person name="Valentin K."/>
            <person name="Vardi A."/>
            <person name="Wilkerson F.P."/>
            <person name="Rokhsar D.S."/>
        </authorList>
    </citation>
    <scope>NUCLEOTIDE SEQUENCE [LARGE SCALE GENOMIC DNA]</scope>
    <source>
        <strain evidence="2 3">CCMP1335</strain>
    </source>
</reference>
<keyword evidence="3" id="KW-1185">Reference proteome</keyword>
<dbReference type="RefSeq" id="XP_002293198.1">
    <property type="nucleotide sequence ID" value="XM_002293162.1"/>
</dbReference>
<feature type="non-terminal residue" evidence="2">
    <location>
        <position position="1"/>
    </location>
</feature>
<dbReference type="GO" id="GO:0051536">
    <property type="term" value="F:iron-sulfur cluster binding"/>
    <property type="evidence" value="ECO:0000318"/>
    <property type="project" value="GO_Central"/>
</dbReference>
<proteinExistence type="inferred from homology"/>
<dbReference type="InParanoid" id="B8CAC9"/>
<dbReference type="InterPro" id="IPR002634">
    <property type="entry name" value="BolA"/>
</dbReference>
<dbReference type="KEGG" id="tps:THAPSDRAFT_36879"/>
<dbReference type="HOGENOM" id="CLU_109462_4_0_1"/>
<dbReference type="PIRSF" id="PIRSF003113">
    <property type="entry name" value="BolA"/>
    <property type="match status" value="1"/>
</dbReference>
<dbReference type="Pfam" id="PF01722">
    <property type="entry name" value="BolA"/>
    <property type="match status" value="1"/>
</dbReference>
<protein>
    <recommendedName>
        <fullName evidence="4">BolA-like protein</fullName>
    </recommendedName>
</protein>
<dbReference type="Proteomes" id="UP000001449">
    <property type="component" value="Chromosome 12"/>
</dbReference>
<dbReference type="STRING" id="35128.B8CAC9"/>
<gene>
    <name evidence="2" type="ORF">THAPSDRAFT_36879</name>
</gene>
<evidence type="ECO:0000313" key="3">
    <source>
        <dbReference type="Proteomes" id="UP000001449"/>
    </source>
</evidence>